<keyword evidence="2" id="KW-1185">Reference proteome</keyword>
<dbReference type="Proteomes" id="UP000199208">
    <property type="component" value="Unassembled WGS sequence"/>
</dbReference>
<name>A0A1G5S720_9FIRM</name>
<sequence length="55" mass="6961">MYELIFCLYAKKLSTNKDLKMFYKYQYFLTNYEKMQNPDWSSFIYKMTRLYDLID</sequence>
<dbReference type="AlphaFoldDB" id="A0A1G5S720"/>
<protein>
    <submittedName>
        <fullName evidence="1">Uncharacterized protein</fullName>
    </submittedName>
</protein>
<dbReference type="EMBL" id="FMWL01000018">
    <property type="protein sequence ID" value="SCZ81379.1"/>
    <property type="molecule type" value="Genomic_DNA"/>
</dbReference>
<evidence type="ECO:0000313" key="1">
    <source>
        <dbReference type="EMBL" id="SCZ81379.1"/>
    </source>
</evidence>
<dbReference type="STRING" id="1120920.SAMN03080599_02761"/>
<gene>
    <name evidence="1" type="ORF">SAMN03080599_02761</name>
</gene>
<reference evidence="1 2" key="1">
    <citation type="submission" date="2016-10" db="EMBL/GenBank/DDBJ databases">
        <authorList>
            <person name="de Groot N.N."/>
        </authorList>
    </citation>
    <scope>NUCLEOTIDE SEQUENCE [LARGE SCALE GENOMIC DNA]</scope>
    <source>
        <strain evidence="1 2">DSM 2784</strain>
    </source>
</reference>
<evidence type="ECO:0000313" key="2">
    <source>
        <dbReference type="Proteomes" id="UP000199208"/>
    </source>
</evidence>
<proteinExistence type="predicted"/>
<organism evidence="1 2">
    <name type="scientific">Acidaminobacter hydrogenoformans DSM 2784</name>
    <dbReference type="NCBI Taxonomy" id="1120920"/>
    <lineage>
        <taxon>Bacteria</taxon>
        <taxon>Bacillati</taxon>
        <taxon>Bacillota</taxon>
        <taxon>Clostridia</taxon>
        <taxon>Peptostreptococcales</taxon>
        <taxon>Acidaminobacteraceae</taxon>
        <taxon>Acidaminobacter</taxon>
    </lineage>
</organism>
<accession>A0A1G5S720</accession>